<dbReference type="InterPro" id="IPR053215">
    <property type="entry name" value="TKL_Ser/Thr_kinase"/>
</dbReference>
<dbReference type="NCBIfam" id="TIGR00231">
    <property type="entry name" value="small_GTP"/>
    <property type="match status" value="1"/>
</dbReference>
<dbReference type="PRINTS" id="PR00449">
    <property type="entry name" value="RASTRNSFRMNG"/>
</dbReference>
<accession>A0ABM4CBX4</accession>
<evidence type="ECO:0000256" key="9">
    <source>
        <dbReference type="ARBA" id="ARBA00022840"/>
    </source>
</evidence>
<proteinExistence type="predicted"/>
<keyword evidence="7 13" id="KW-0547">Nucleotide-binding</keyword>
<feature type="domain" description="Protein kinase" evidence="14">
    <location>
        <begin position="1242"/>
        <end position="1517"/>
    </location>
</feature>
<dbReference type="PANTHER" id="PTHR45756">
    <property type="entry name" value="PALMITOYLTRANSFERASE"/>
    <property type="match status" value="1"/>
</dbReference>
<dbReference type="Proteomes" id="UP001652625">
    <property type="component" value="Chromosome 08"/>
</dbReference>
<keyword evidence="16" id="KW-1185">Reference proteome</keyword>
<keyword evidence="3" id="KW-0723">Serine/threonine-protein kinase</keyword>
<evidence type="ECO:0000313" key="17">
    <source>
        <dbReference type="RefSeq" id="XP_065659180.1"/>
    </source>
</evidence>
<dbReference type="RefSeq" id="XP_065659180.1">
    <property type="nucleotide sequence ID" value="XM_065803108.1"/>
</dbReference>
<dbReference type="Pfam" id="PF00023">
    <property type="entry name" value="Ank"/>
    <property type="match status" value="1"/>
</dbReference>
<dbReference type="PROSITE" id="PS51419">
    <property type="entry name" value="RAB"/>
    <property type="match status" value="1"/>
</dbReference>
<feature type="repeat" description="ANK" evidence="12">
    <location>
        <begin position="71"/>
        <end position="103"/>
    </location>
</feature>
<dbReference type="SUPFAM" id="SSF52540">
    <property type="entry name" value="P-loop containing nucleoside triphosphate hydrolases"/>
    <property type="match status" value="1"/>
</dbReference>
<dbReference type="SMART" id="SM00174">
    <property type="entry name" value="RHO"/>
    <property type="match status" value="1"/>
</dbReference>
<protein>
    <recommendedName>
        <fullName evidence="2">non-specific serine/threonine protein kinase</fullName>
        <ecNumber evidence="2">2.7.11.1</ecNumber>
    </recommendedName>
</protein>
<dbReference type="Gene3D" id="1.25.40.20">
    <property type="entry name" value="Ankyrin repeat-containing domain"/>
    <property type="match status" value="1"/>
</dbReference>
<dbReference type="InterPro" id="IPR011009">
    <property type="entry name" value="Kinase-like_dom_sf"/>
</dbReference>
<dbReference type="SMART" id="SM00175">
    <property type="entry name" value="RAB"/>
    <property type="match status" value="1"/>
</dbReference>
<sequence>MTTTRLHKACRNGKLEEIKMLLQDENWFLSINSKVGTFGYTPLHEAVYARKHDVVKLLLDLGADVNSRSDKNYTALHIAASLDARDCIEVLLEYNANTSLIDDFNKTPYETAKQNNRGFSGCLIFSADVLNSLKECRNEEFLNYLKNIKPEDVTQDCFEKCLKVAIDQDNCTAVGELMLLKPCNVKSCLSNALKKQNCYKSTLLLLLCYAVEKHINVVLKYICETNCSENIELDHIEWSDLKIPTSLLYLLRSYMIEIKDYFVYPIRIGCSPLVKNYEGIQFILSNFFCDKKKLVANWGNLSLPCFHEEWQNVCMVIKLKNVILSFNCIESISSNKITFYLKSVQRLNLSSNNLKEIPPDLLRLPMLRNLNLSSNKLKHLPNVKEWSQYFTTLSLDNNLLESFPTNAEQAPIKYLYISNNKLASIPEGICNLKYLETLKICGNVNIHVLPLNMGKLTKLTQLDKTGLKIYNPPVIKNLNKTEDIMRYLIALKRAAEPYYTMKLMIVGFEAQGKTTLLKRLQDNTSYNENQPTEGIDIQDVSIGFGRKKSFNFRIWDFAGQEDYYATHPCFLFSSSLYLLVWDVTKRKTCSKLLKPWLENLLARNEVFYVIIVGTKLDLLNGDINDACKKMTNQIEAILEKTPSFKRLRAKDIHFSSRVKIIFVSLNPKFPNYNKNIDSLKTQIYLLAESMSFDGKPGGAKIMGMLVPQSYQKLEAEIINIRNAKEKNGEVPIISRADFVKIGKSLKCNADKFEDDDFEAATKVLLDTGTILYFEGANEDLYDIIFLSPSWVCKLMAKFITVDCVHAFIKNGILERNNIPLILGRDWGSDNQGTIRKYLKLLWRFQVACEIDDHRILVPSKLPKISTKHTFDSSSLLTRYYFFNCVPYGFWARFITRFLLITKEMLSNPKIESKPKVLSVESVQKNNCDSVLCEEFLNTNGTQSLDQDHTFSSESKTNCFFKVNFPIMENCPIPSLHHLESDVMNVLQEIVDCVILKLKANTSEGVAEKDSLTFSYNADNEVNQNDSKNIDFTDSLNAATEFISKQDHEKNQSEEDDEVNAQFIKELSNNDEEYEEYFNDCNELAYLLDKGYLSCWNKGIIFNHPHLYFSIQQLHSTVKPDQETIEIRVSKSPLGYRVLGYIVDHIRTLLEEWYEGLLNSGTVVSSLACPVCTSLGLNQPYTFNISTAFEKIYKSSEENVCKVICQQFHSPRTVNIEEFCPDLTFQDLPKTMKFTSKDFQCEQNEKYKLGEGQYGKVYSGKCKNKINSAIKFYKFNMVNSDELSSSLNQFYKIRQEVIMLSKLRHHPYIIQFLGFSLKPELCVVMERASHGSLSTVIHKKHQVIPRIVKFRICQQIASAIAFMHKKYIIHRDIKSDNILLFSLNHNAKINIKLTDFGTANFMSPSGMKTLYGTKGYTAPEMILYQSSLDEYNSSVDIYSFGIVIYELIAYKRPFHDVSEGYEVDQNVKMGFRPIFYDILHAFYGLVHLTKLMISMWHQEPSKRPQAKDALSVLLSPTFQLVFGLKTLSSIHNPRELCYVEKYNQIWVACDDKDDKGQNIIVIDMESFKVVNEMQIEGTEFTKSLQNRTELCLQNIHFNISSITSIDKKYVCVVLRGLHDVLLVYKANKYSVFRSYPMVDLHVVSISANSEWVCLGFHNGSCSKVKKKDFLKRNMLKYLCDFQLNSLCISGITSPVTSLVLLLETAIWSVGRYIAFCNLKNEEEGMKPCHMNRNVQEIVYSFDETLFFISFQCSPEIYIHNAITKEPLHKFSCCDDILICSPDARNVDLRVTCMCSVDNMLWVGTGSGHILIYEVHKKTAKTILLQTLHPYTKELRKLVLIPTERHDDVSYQKRHDDISRHTLYDAKYLIVSTGKEININAVEMNTFIFNGHIPNDETAINKKLYEPRNTGENDGKVIIVWHVLPAHQYKNLLLD</sequence>
<dbReference type="EC" id="2.7.11.1" evidence="2"/>
<evidence type="ECO:0000256" key="2">
    <source>
        <dbReference type="ARBA" id="ARBA00012513"/>
    </source>
</evidence>
<dbReference type="InterPro" id="IPR003591">
    <property type="entry name" value="Leu-rich_rpt_typical-subtyp"/>
</dbReference>
<dbReference type="Pfam" id="PF12796">
    <property type="entry name" value="Ank_2"/>
    <property type="match status" value="1"/>
</dbReference>
<dbReference type="SUPFAM" id="SSF48403">
    <property type="entry name" value="Ankyrin repeat"/>
    <property type="match status" value="1"/>
</dbReference>
<dbReference type="InterPro" id="IPR027417">
    <property type="entry name" value="P-loop_NTPase"/>
</dbReference>
<dbReference type="PROSITE" id="PS51424">
    <property type="entry name" value="ROC"/>
    <property type="match status" value="1"/>
</dbReference>
<dbReference type="PROSITE" id="PS50088">
    <property type="entry name" value="ANK_REPEAT"/>
    <property type="match status" value="2"/>
</dbReference>
<evidence type="ECO:0000259" key="15">
    <source>
        <dbReference type="PROSITE" id="PS51424"/>
    </source>
</evidence>
<dbReference type="SMART" id="SM00364">
    <property type="entry name" value="LRR_BAC"/>
    <property type="match status" value="4"/>
</dbReference>
<evidence type="ECO:0000313" key="16">
    <source>
        <dbReference type="Proteomes" id="UP001652625"/>
    </source>
</evidence>
<dbReference type="InterPro" id="IPR002110">
    <property type="entry name" value="Ankyrin_rpt"/>
</dbReference>
<dbReference type="Pfam" id="PF00069">
    <property type="entry name" value="Pkinase"/>
    <property type="match status" value="1"/>
</dbReference>
<dbReference type="SMART" id="SM00248">
    <property type="entry name" value="ANK"/>
    <property type="match status" value="3"/>
</dbReference>
<comment type="catalytic activity">
    <reaction evidence="11">
        <text>L-seryl-[protein] + ATP = O-phospho-L-seryl-[protein] + ADP + H(+)</text>
        <dbReference type="Rhea" id="RHEA:17989"/>
        <dbReference type="Rhea" id="RHEA-COMP:9863"/>
        <dbReference type="Rhea" id="RHEA-COMP:11604"/>
        <dbReference type="ChEBI" id="CHEBI:15378"/>
        <dbReference type="ChEBI" id="CHEBI:29999"/>
        <dbReference type="ChEBI" id="CHEBI:30616"/>
        <dbReference type="ChEBI" id="CHEBI:83421"/>
        <dbReference type="ChEBI" id="CHEBI:456216"/>
        <dbReference type="EC" id="2.7.11.1"/>
    </reaction>
</comment>
<evidence type="ECO:0000256" key="10">
    <source>
        <dbReference type="ARBA" id="ARBA00047899"/>
    </source>
</evidence>
<dbReference type="InterPro" id="IPR005225">
    <property type="entry name" value="Small_GTP-bd"/>
</dbReference>
<dbReference type="PROSITE" id="PS50011">
    <property type="entry name" value="PROTEIN_KINASE_DOM"/>
    <property type="match status" value="1"/>
</dbReference>
<gene>
    <name evidence="17" type="primary">LOC136083628</name>
</gene>
<feature type="repeat" description="ANK" evidence="12">
    <location>
        <begin position="38"/>
        <end position="70"/>
    </location>
</feature>
<feature type="binding site" evidence="13">
    <location>
        <position position="1270"/>
    </location>
    <ligand>
        <name>ATP</name>
        <dbReference type="ChEBI" id="CHEBI:30616"/>
    </ligand>
</feature>
<dbReference type="Pfam" id="PF08477">
    <property type="entry name" value="Roc"/>
    <property type="match status" value="1"/>
</dbReference>
<dbReference type="InterPro" id="IPR000719">
    <property type="entry name" value="Prot_kinase_dom"/>
</dbReference>
<dbReference type="Gene3D" id="3.40.50.300">
    <property type="entry name" value="P-loop containing nucleotide triphosphate hydrolases"/>
    <property type="match status" value="1"/>
</dbReference>
<keyword evidence="9 13" id="KW-0067">ATP-binding</keyword>
<reference evidence="17" key="1">
    <citation type="submission" date="2025-08" db="UniProtKB">
        <authorList>
            <consortium name="RefSeq"/>
        </authorList>
    </citation>
    <scope>IDENTIFICATION</scope>
</reference>
<evidence type="ECO:0000256" key="5">
    <source>
        <dbReference type="ARBA" id="ARBA00022679"/>
    </source>
</evidence>
<dbReference type="InterPro" id="IPR020859">
    <property type="entry name" value="ROC"/>
</dbReference>
<dbReference type="InterPro" id="IPR032675">
    <property type="entry name" value="LRR_dom_sf"/>
</dbReference>
<evidence type="ECO:0000256" key="11">
    <source>
        <dbReference type="ARBA" id="ARBA00048679"/>
    </source>
</evidence>
<feature type="domain" description="Roc" evidence="15">
    <location>
        <begin position="494"/>
        <end position="690"/>
    </location>
</feature>
<dbReference type="InterPro" id="IPR001806">
    <property type="entry name" value="Small_GTPase"/>
</dbReference>
<dbReference type="PROSITE" id="PS00107">
    <property type="entry name" value="PROTEIN_KINASE_ATP"/>
    <property type="match status" value="1"/>
</dbReference>
<evidence type="ECO:0000256" key="3">
    <source>
        <dbReference type="ARBA" id="ARBA00022527"/>
    </source>
</evidence>
<evidence type="ECO:0000256" key="1">
    <source>
        <dbReference type="ARBA" id="ARBA00001946"/>
    </source>
</evidence>
<dbReference type="PANTHER" id="PTHR45756:SF1">
    <property type="entry name" value="PROTEIN KINASE DOMAIN CONTAINING PROTEIN"/>
    <property type="match status" value="1"/>
</dbReference>
<dbReference type="InterPro" id="IPR001611">
    <property type="entry name" value="Leu-rich_rpt"/>
</dbReference>
<name>A0ABM4CBX4_HYDVU</name>
<dbReference type="Pfam" id="PF16095">
    <property type="entry name" value="COR-A"/>
    <property type="match status" value="1"/>
</dbReference>
<keyword evidence="5" id="KW-0808">Transferase</keyword>
<evidence type="ECO:0000256" key="6">
    <source>
        <dbReference type="ARBA" id="ARBA00022737"/>
    </source>
</evidence>
<dbReference type="GeneID" id="136083628"/>
<evidence type="ECO:0000256" key="13">
    <source>
        <dbReference type="PROSITE-ProRule" id="PRU10141"/>
    </source>
</evidence>
<evidence type="ECO:0000256" key="12">
    <source>
        <dbReference type="PROSITE-ProRule" id="PRU00023"/>
    </source>
</evidence>
<dbReference type="InterPro" id="IPR011047">
    <property type="entry name" value="Quinoprotein_ADH-like_sf"/>
</dbReference>
<evidence type="ECO:0000256" key="7">
    <source>
        <dbReference type="ARBA" id="ARBA00022741"/>
    </source>
</evidence>
<dbReference type="SUPFAM" id="SSF50998">
    <property type="entry name" value="Quinoprotein alcohol dehydrogenase-like"/>
    <property type="match status" value="1"/>
</dbReference>
<dbReference type="InterPro" id="IPR036770">
    <property type="entry name" value="Ankyrin_rpt-contain_sf"/>
</dbReference>
<dbReference type="PROSITE" id="PS51450">
    <property type="entry name" value="LRR"/>
    <property type="match status" value="2"/>
</dbReference>
<dbReference type="InterPro" id="IPR032171">
    <property type="entry name" value="COR-A"/>
</dbReference>
<dbReference type="InterPro" id="IPR008271">
    <property type="entry name" value="Ser/Thr_kinase_AS"/>
</dbReference>
<dbReference type="SUPFAM" id="SSF56112">
    <property type="entry name" value="Protein kinase-like (PK-like)"/>
    <property type="match status" value="1"/>
</dbReference>
<dbReference type="SMART" id="SM00369">
    <property type="entry name" value="LRR_TYP"/>
    <property type="match status" value="4"/>
</dbReference>
<dbReference type="InterPro" id="IPR017441">
    <property type="entry name" value="Protein_kinase_ATP_BS"/>
</dbReference>
<dbReference type="Gene3D" id="3.80.10.10">
    <property type="entry name" value="Ribonuclease Inhibitor"/>
    <property type="match status" value="1"/>
</dbReference>
<keyword evidence="8" id="KW-0418">Kinase</keyword>
<comment type="catalytic activity">
    <reaction evidence="10">
        <text>L-threonyl-[protein] + ATP = O-phospho-L-threonyl-[protein] + ADP + H(+)</text>
        <dbReference type="Rhea" id="RHEA:46608"/>
        <dbReference type="Rhea" id="RHEA-COMP:11060"/>
        <dbReference type="Rhea" id="RHEA-COMP:11605"/>
        <dbReference type="ChEBI" id="CHEBI:15378"/>
        <dbReference type="ChEBI" id="CHEBI:30013"/>
        <dbReference type="ChEBI" id="CHEBI:30616"/>
        <dbReference type="ChEBI" id="CHEBI:61977"/>
        <dbReference type="ChEBI" id="CHEBI:456216"/>
        <dbReference type="EC" id="2.7.11.1"/>
    </reaction>
</comment>
<evidence type="ECO:0000256" key="8">
    <source>
        <dbReference type="ARBA" id="ARBA00022777"/>
    </source>
</evidence>
<dbReference type="SMART" id="SM00220">
    <property type="entry name" value="S_TKc"/>
    <property type="match status" value="1"/>
</dbReference>
<keyword evidence="12" id="KW-0040">ANK repeat</keyword>
<dbReference type="Pfam" id="PF13855">
    <property type="entry name" value="LRR_8"/>
    <property type="match status" value="1"/>
</dbReference>
<dbReference type="SUPFAM" id="SSF52058">
    <property type="entry name" value="L domain-like"/>
    <property type="match status" value="1"/>
</dbReference>
<evidence type="ECO:0000256" key="4">
    <source>
        <dbReference type="ARBA" id="ARBA00022614"/>
    </source>
</evidence>
<keyword evidence="6" id="KW-0677">Repeat</keyword>
<dbReference type="PROSITE" id="PS00108">
    <property type="entry name" value="PROTEIN_KINASE_ST"/>
    <property type="match status" value="1"/>
</dbReference>
<comment type="cofactor">
    <cofactor evidence="1">
        <name>Mg(2+)</name>
        <dbReference type="ChEBI" id="CHEBI:18420"/>
    </cofactor>
</comment>
<dbReference type="PROSITE" id="PS50297">
    <property type="entry name" value="ANK_REP_REGION"/>
    <property type="match status" value="2"/>
</dbReference>
<dbReference type="Gene3D" id="1.10.510.10">
    <property type="entry name" value="Transferase(Phosphotransferase) domain 1"/>
    <property type="match status" value="1"/>
</dbReference>
<evidence type="ECO:0000259" key="14">
    <source>
        <dbReference type="PROSITE" id="PS50011"/>
    </source>
</evidence>
<keyword evidence="4" id="KW-0433">Leucine-rich repeat</keyword>
<organism evidence="16 17">
    <name type="scientific">Hydra vulgaris</name>
    <name type="common">Hydra</name>
    <name type="synonym">Hydra attenuata</name>
    <dbReference type="NCBI Taxonomy" id="6087"/>
    <lineage>
        <taxon>Eukaryota</taxon>
        <taxon>Metazoa</taxon>
        <taxon>Cnidaria</taxon>
        <taxon>Hydrozoa</taxon>
        <taxon>Hydroidolina</taxon>
        <taxon>Anthoathecata</taxon>
        <taxon>Aplanulata</taxon>
        <taxon>Hydridae</taxon>
        <taxon>Hydra</taxon>
    </lineage>
</organism>
<dbReference type="Gene3D" id="3.30.70.1390">
    <property type="entry name" value="ROC domain from the Parkinson's disease-associated leucine-rich repeat kinase 2"/>
    <property type="match status" value="1"/>
</dbReference>